<keyword evidence="2" id="KW-1185">Reference proteome</keyword>
<evidence type="ECO:0000313" key="1">
    <source>
        <dbReference type="EMBL" id="KAI8028226.1"/>
    </source>
</evidence>
<dbReference type="Proteomes" id="UP001060215">
    <property type="component" value="Chromosome 3"/>
</dbReference>
<gene>
    <name evidence="1" type="ORF">LOK49_LG02G02775</name>
</gene>
<evidence type="ECO:0000313" key="2">
    <source>
        <dbReference type="Proteomes" id="UP001060215"/>
    </source>
</evidence>
<dbReference type="EMBL" id="CM045760">
    <property type="protein sequence ID" value="KAI8028226.1"/>
    <property type="molecule type" value="Genomic_DNA"/>
</dbReference>
<reference evidence="1 2" key="1">
    <citation type="journal article" date="2022" name="Plant J.">
        <title>Chromosome-level genome of Camellia lanceoleosa provides a valuable resource for understanding genome evolution and self-incompatibility.</title>
        <authorList>
            <person name="Gong W."/>
            <person name="Xiao S."/>
            <person name="Wang L."/>
            <person name="Liao Z."/>
            <person name="Chang Y."/>
            <person name="Mo W."/>
            <person name="Hu G."/>
            <person name="Li W."/>
            <person name="Zhao G."/>
            <person name="Zhu H."/>
            <person name="Hu X."/>
            <person name="Ji K."/>
            <person name="Xiang X."/>
            <person name="Song Q."/>
            <person name="Yuan D."/>
            <person name="Jin S."/>
            <person name="Zhang L."/>
        </authorList>
    </citation>
    <scope>NUCLEOTIDE SEQUENCE [LARGE SCALE GENOMIC DNA]</scope>
    <source>
        <strain evidence="1">SQ_2022a</strain>
    </source>
</reference>
<accession>A0ACC0IVP1</accession>
<sequence length="297" mass="33770">MDNKIPHGSYFQYSPTTGIHGSLHRSSSLHLDHERYLAELLAERQKLGPFIQVIPVCSRLLNQEIMRTSRLISTQNFVDHERIGHEHLFRSLGQQANGGPMDLDRWSAVHTEENELLKRITPFQGSHMGWHRAPGIPTTPIVKRVIRLDVPVDKFPNYNFVGRLLGPRGNSLKRVEAMTECRVYIRGQGSVKDSIKEEKLKDKPGYEHLNEPLHLLVEAEFPEDIVDSRLDHAIAILENLLKPVDESLDNYKKQQLRELAMLNGTLREESPSMSSPSMSPSMSPFDSTGLKRAKTGR</sequence>
<name>A0ACC0IVP1_9ERIC</name>
<organism evidence="1 2">
    <name type="scientific">Camellia lanceoleosa</name>
    <dbReference type="NCBI Taxonomy" id="1840588"/>
    <lineage>
        <taxon>Eukaryota</taxon>
        <taxon>Viridiplantae</taxon>
        <taxon>Streptophyta</taxon>
        <taxon>Embryophyta</taxon>
        <taxon>Tracheophyta</taxon>
        <taxon>Spermatophyta</taxon>
        <taxon>Magnoliopsida</taxon>
        <taxon>eudicotyledons</taxon>
        <taxon>Gunneridae</taxon>
        <taxon>Pentapetalae</taxon>
        <taxon>asterids</taxon>
        <taxon>Ericales</taxon>
        <taxon>Theaceae</taxon>
        <taxon>Camellia</taxon>
    </lineage>
</organism>
<protein>
    <submittedName>
        <fullName evidence="1">KH domain-containing protein</fullName>
    </submittedName>
</protein>
<proteinExistence type="predicted"/>
<comment type="caution">
    <text evidence="1">The sequence shown here is derived from an EMBL/GenBank/DDBJ whole genome shotgun (WGS) entry which is preliminary data.</text>
</comment>